<accession>A0A4V3FI85</accession>
<proteinExistence type="predicted"/>
<keyword evidence="2" id="KW-0812">Transmembrane</keyword>
<name>A0A4V3FI85_9BACT</name>
<dbReference type="GO" id="GO:0015628">
    <property type="term" value="P:protein secretion by the type II secretion system"/>
    <property type="evidence" value="ECO:0007669"/>
    <property type="project" value="InterPro"/>
</dbReference>
<protein>
    <submittedName>
        <fullName evidence="3">Type II secretion system (T2SS) protein J</fullName>
    </submittedName>
</protein>
<evidence type="ECO:0000313" key="4">
    <source>
        <dbReference type="Proteomes" id="UP000295662"/>
    </source>
</evidence>
<dbReference type="OrthoDB" id="189437at2"/>
<evidence type="ECO:0000256" key="1">
    <source>
        <dbReference type="SAM" id="MobiDB-lite"/>
    </source>
</evidence>
<sequence>MKIRLLNRASAAAFTLLEMVVALSAFVILMGGIFGIANSTMELGNDLADMQDRAMIRQNFISFIRRSFRTLPGEAELKLTVQARGSSYVPSLNFVNAGTSFTPGTPLPPNTSVDLYAEERPGGYLRVALRLLDERQTQALRAGQPVRYTKEQGSVPLMDNVSRFEWRYYDAASNRWENNWKQARRPLMAELNLRLDDGFETRAVFWIPPVVPNAISGAGILPPGAGLGGENGTETPNPDGTAPLPDAGQQLPKP</sequence>
<dbReference type="SUPFAM" id="SSF54523">
    <property type="entry name" value="Pili subunits"/>
    <property type="match status" value="1"/>
</dbReference>
<comment type="caution">
    <text evidence="3">The sequence shown here is derived from an EMBL/GenBank/DDBJ whole genome shotgun (WGS) entry which is preliminary data.</text>
</comment>
<dbReference type="Pfam" id="PF11612">
    <property type="entry name" value="T2SSJ"/>
    <property type="match status" value="1"/>
</dbReference>
<keyword evidence="2" id="KW-1133">Transmembrane helix</keyword>
<evidence type="ECO:0000313" key="3">
    <source>
        <dbReference type="EMBL" id="TDU81463.1"/>
    </source>
</evidence>
<dbReference type="Proteomes" id="UP000295662">
    <property type="component" value="Unassembled WGS sequence"/>
</dbReference>
<dbReference type="InterPro" id="IPR045584">
    <property type="entry name" value="Pilin-like"/>
</dbReference>
<organism evidence="3 4">
    <name type="scientific">Prosthecobacter fusiformis</name>
    <dbReference type="NCBI Taxonomy" id="48464"/>
    <lineage>
        <taxon>Bacteria</taxon>
        <taxon>Pseudomonadati</taxon>
        <taxon>Verrucomicrobiota</taxon>
        <taxon>Verrucomicrobiia</taxon>
        <taxon>Verrucomicrobiales</taxon>
        <taxon>Verrucomicrobiaceae</taxon>
        <taxon>Prosthecobacter</taxon>
    </lineage>
</organism>
<feature type="transmembrane region" description="Helical" evidence="2">
    <location>
        <begin position="12"/>
        <end position="37"/>
    </location>
</feature>
<keyword evidence="2" id="KW-0472">Membrane</keyword>
<dbReference type="InterPro" id="IPR010055">
    <property type="entry name" value="T2SS_protein-GspJ"/>
</dbReference>
<keyword evidence="4" id="KW-1185">Reference proteome</keyword>
<dbReference type="AlphaFoldDB" id="A0A4V3FI85"/>
<gene>
    <name evidence="3" type="ORF">EI77_00772</name>
</gene>
<feature type="region of interest" description="Disordered" evidence="1">
    <location>
        <begin position="222"/>
        <end position="254"/>
    </location>
</feature>
<dbReference type="RefSeq" id="WP_133793413.1">
    <property type="nucleotide sequence ID" value="NZ_SOCA01000001.1"/>
</dbReference>
<reference evidence="3 4" key="1">
    <citation type="submission" date="2019-03" db="EMBL/GenBank/DDBJ databases">
        <title>Genomic Encyclopedia of Archaeal and Bacterial Type Strains, Phase II (KMG-II): from individual species to whole genera.</title>
        <authorList>
            <person name="Goeker M."/>
        </authorList>
    </citation>
    <scope>NUCLEOTIDE SEQUENCE [LARGE SCALE GENOMIC DNA]</scope>
    <source>
        <strain evidence="3 4">ATCC 25309</strain>
    </source>
</reference>
<dbReference type="EMBL" id="SOCA01000001">
    <property type="protein sequence ID" value="TDU81463.1"/>
    <property type="molecule type" value="Genomic_DNA"/>
</dbReference>
<dbReference type="GO" id="GO:0015627">
    <property type="term" value="C:type II protein secretion system complex"/>
    <property type="evidence" value="ECO:0007669"/>
    <property type="project" value="InterPro"/>
</dbReference>
<evidence type="ECO:0000256" key="2">
    <source>
        <dbReference type="SAM" id="Phobius"/>
    </source>
</evidence>